<comment type="function">
    <text evidence="8">Gustatory receptor which mediates acceptance or avoidance behavior, depending on its substrates.</text>
</comment>
<dbReference type="PANTHER" id="PTHR21143:SF104">
    <property type="entry name" value="GUSTATORY RECEPTOR 8A-RELATED"/>
    <property type="match status" value="1"/>
</dbReference>
<evidence type="ECO:0000256" key="1">
    <source>
        <dbReference type="ARBA" id="ARBA00004651"/>
    </source>
</evidence>
<keyword evidence="5 8" id="KW-0472">Membrane</keyword>
<proteinExistence type="inferred from homology"/>
<comment type="subcellular location">
    <subcellularLocation>
        <location evidence="1 8">Cell membrane</location>
        <topology evidence="1 8">Multi-pass membrane protein</topology>
    </subcellularLocation>
</comment>
<dbReference type="Proteomes" id="UP000292052">
    <property type="component" value="Unassembled WGS sequence"/>
</dbReference>
<accession>A0A482VXL0</accession>
<keyword evidence="10" id="KW-1185">Reference proteome</keyword>
<feature type="transmembrane region" description="Helical" evidence="8">
    <location>
        <begin position="290"/>
        <end position="314"/>
    </location>
</feature>
<organism evidence="9 10">
    <name type="scientific">Asbolus verrucosus</name>
    <name type="common">Desert ironclad beetle</name>
    <dbReference type="NCBI Taxonomy" id="1661398"/>
    <lineage>
        <taxon>Eukaryota</taxon>
        <taxon>Metazoa</taxon>
        <taxon>Ecdysozoa</taxon>
        <taxon>Arthropoda</taxon>
        <taxon>Hexapoda</taxon>
        <taxon>Insecta</taxon>
        <taxon>Pterygota</taxon>
        <taxon>Neoptera</taxon>
        <taxon>Endopterygota</taxon>
        <taxon>Coleoptera</taxon>
        <taxon>Polyphaga</taxon>
        <taxon>Cucujiformia</taxon>
        <taxon>Tenebrionidae</taxon>
        <taxon>Pimeliinae</taxon>
        <taxon>Asbolus</taxon>
    </lineage>
</organism>
<protein>
    <recommendedName>
        <fullName evidence="8">Gustatory receptor</fullName>
    </recommendedName>
</protein>
<keyword evidence="6 8" id="KW-0675">Receptor</keyword>
<comment type="similarity">
    <text evidence="8">Belongs to the insect chemoreceptor superfamily. Gustatory receptor (GR) family.</text>
</comment>
<dbReference type="GO" id="GO:0007635">
    <property type="term" value="P:chemosensory behavior"/>
    <property type="evidence" value="ECO:0007669"/>
    <property type="project" value="TreeGrafter"/>
</dbReference>
<dbReference type="Pfam" id="PF08395">
    <property type="entry name" value="7tm_7"/>
    <property type="match status" value="2"/>
</dbReference>
<keyword evidence="4 8" id="KW-1133">Transmembrane helix</keyword>
<dbReference type="GO" id="GO:0043025">
    <property type="term" value="C:neuronal cell body"/>
    <property type="evidence" value="ECO:0007669"/>
    <property type="project" value="TreeGrafter"/>
</dbReference>
<evidence type="ECO:0000313" key="10">
    <source>
        <dbReference type="Proteomes" id="UP000292052"/>
    </source>
</evidence>
<comment type="caution">
    <text evidence="9">The sequence shown here is derived from an EMBL/GenBank/DDBJ whole genome shotgun (WGS) entry which is preliminary data.</text>
</comment>
<feature type="transmembrane region" description="Helical" evidence="8">
    <location>
        <begin position="46"/>
        <end position="66"/>
    </location>
</feature>
<keyword evidence="7 8" id="KW-0807">Transducer</keyword>
<dbReference type="GO" id="GO:0005886">
    <property type="term" value="C:plasma membrane"/>
    <property type="evidence" value="ECO:0007669"/>
    <property type="project" value="UniProtKB-SubCell"/>
</dbReference>
<dbReference type="EMBL" id="QDEB01051919">
    <property type="protein sequence ID" value="RZC37525.1"/>
    <property type="molecule type" value="Genomic_DNA"/>
</dbReference>
<keyword evidence="3 8" id="KW-0812">Transmembrane</keyword>
<evidence type="ECO:0000256" key="3">
    <source>
        <dbReference type="ARBA" id="ARBA00022692"/>
    </source>
</evidence>
<feature type="transmembrane region" description="Helical" evidence="8">
    <location>
        <begin position="86"/>
        <end position="106"/>
    </location>
</feature>
<feature type="transmembrane region" description="Helical" evidence="8">
    <location>
        <begin position="14"/>
        <end position="34"/>
    </location>
</feature>
<name>A0A482VXL0_ASBVE</name>
<gene>
    <name evidence="9" type="ORF">BDFB_005658</name>
</gene>
<dbReference type="InterPro" id="IPR013604">
    <property type="entry name" value="7TM_chemorcpt"/>
</dbReference>
<evidence type="ECO:0000313" key="9">
    <source>
        <dbReference type="EMBL" id="RZC37525.1"/>
    </source>
</evidence>
<dbReference type="AlphaFoldDB" id="A0A482VXL0"/>
<evidence type="ECO:0000256" key="5">
    <source>
        <dbReference type="ARBA" id="ARBA00023136"/>
    </source>
</evidence>
<evidence type="ECO:0000256" key="8">
    <source>
        <dbReference type="RuleBase" id="RU363108"/>
    </source>
</evidence>
<dbReference type="PANTHER" id="PTHR21143">
    <property type="entry name" value="INVERTEBRATE GUSTATORY RECEPTOR"/>
    <property type="match status" value="1"/>
</dbReference>
<evidence type="ECO:0000256" key="7">
    <source>
        <dbReference type="ARBA" id="ARBA00023224"/>
    </source>
</evidence>
<evidence type="ECO:0000256" key="4">
    <source>
        <dbReference type="ARBA" id="ARBA00022989"/>
    </source>
</evidence>
<feature type="transmembrane region" description="Helical" evidence="8">
    <location>
        <begin position="141"/>
        <end position="164"/>
    </location>
</feature>
<dbReference type="GO" id="GO:0030424">
    <property type="term" value="C:axon"/>
    <property type="evidence" value="ECO:0007669"/>
    <property type="project" value="TreeGrafter"/>
</dbReference>
<dbReference type="GO" id="GO:0030425">
    <property type="term" value="C:dendrite"/>
    <property type="evidence" value="ECO:0007669"/>
    <property type="project" value="TreeGrafter"/>
</dbReference>
<dbReference type="GO" id="GO:0050909">
    <property type="term" value="P:sensory perception of taste"/>
    <property type="evidence" value="ECO:0007669"/>
    <property type="project" value="InterPro"/>
</dbReference>
<evidence type="ECO:0000256" key="2">
    <source>
        <dbReference type="ARBA" id="ARBA00022475"/>
    </source>
</evidence>
<sequence length="335" mass="39798">MVRVRSINNFYESLLPIFIFSTIVGVFPMFPTRINGKYALYTSKRLHSITALLLIIYSSCFLTTILRKSNNVVGQKFYKKRNKVSNFGLTFEFIFGIIVLYTIYFMSFKQTKHVREVMINLKHVDDMLKKLKQKFEYVRSVWYQLIIIFSGLMMVTLIASMQIYNIRIEKFPPLSLHMWILFLYPMVTLYDMISQYSITSILIYERFKMVNQQLAKIKYDLETTSLAHEFFLSLYAVFYYYWMFSQKQAEIVGRQIHKILINTRIHEIEEKLLMFSQQVMHSKFKFTLCGLFNIDASLLFNMIGSSTTFIVIMIQFQETMSPTIICVHNRTLNIH</sequence>
<keyword evidence="2 8" id="KW-1003">Cell membrane</keyword>
<reference evidence="9 10" key="1">
    <citation type="submission" date="2017-03" db="EMBL/GenBank/DDBJ databases">
        <title>Genome of the blue death feigning beetle - Asbolus verrucosus.</title>
        <authorList>
            <person name="Rider S.D."/>
        </authorList>
    </citation>
    <scope>NUCLEOTIDE SEQUENCE [LARGE SCALE GENOMIC DNA]</scope>
    <source>
        <strain evidence="9">Butters</strain>
        <tissue evidence="9">Head and leg muscle</tissue>
    </source>
</reference>
<dbReference type="GO" id="GO:0007165">
    <property type="term" value="P:signal transduction"/>
    <property type="evidence" value="ECO:0007669"/>
    <property type="project" value="UniProtKB-KW"/>
</dbReference>
<feature type="transmembrane region" description="Helical" evidence="8">
    <location>
        <begin position="176"/>
        <end position="204"/>
    </location>
</feature>
<dbReference type="GO" id="GO:0008049">
    <property type="term" value="P:male courtship behavior"/>
    <property type="evidence" value="ECO:0007669"/>
    <property type="project" value="TreeGrafter"/>
</dbReference>
<feature type="transmembrane region" description="Helical" evidence="8">
    <location>
        <begin position="225"/>
        <end position="242"/>
    </location>
</feature>
<evidence type="ECO:0000256" key="6">
    <source>
        <dbReference type="ARBA" id="ARBA00023170"/>
    </source>
</evidence>
<dbReference type="OrthoDB" id="6769401at2759"/>